<protein>
    <submittedName>
        <fullName evidence="2">Uncharacterized protein LOC142166539</fullName>
    </submittedName>
</protein>
<keyword evidence="1" id="KW-1185">Reference proteome</keyword>
<proteinExistence type="predicted"/>
<evidence type="ECO:0000313" key="1">
    <source>
        <dbReference type="Proteomes" id="UP000790787"/>
    </source>
</evidence>
<dbReference type="RefSeq" id="XP_075082023.1">
    <property type="nucleotide sequence ID" value="XM_075225922.1"/>
</dbReference>
<sequence length="344" mass="39678">MSNLSKLEFVALDITGKNYLSWVLDAEIHLDAKGLGNTIIQGNEASNQDKVKAMIFLRHHLHEGLKIEYLTVKDPLELWINLKDRYDHLKLTVLPKARYEWIHLRLQDFKTVSEYNSAIFKVSSLLKLCGDTITDEDLLEKTFSTFHASNVVLQQQYREKGFKKYSELITCLLVAEQNNTLLMKNHEARPTGSAPFPEVNAVATYDKFERKQNNYRGRGHGHKRERGRGRNNYRHYGGNKLENNKGSQINHSKGKASMCHRCGMRGHWARICRTPEHFVKLYQASLKKKENNVKAHLTFQNNNDEAGPSNKYDSKAHPAYKDDDFEGLTNITHLEVGDFFEDID</sequence>
<organism evidence="1 2">
    <name type="scientific">Nicotiana tabacum</name>
    <name type="common">Common tobacco</name>
    <dbReference type="NCBI Taxonomy" id="4097"/>
    <lineage>
        <taxon>Eukaryota</taxon>
        <taxon>Viridiplantae</taxon>
        <taxon>Streptophyta</taxon>
        <taxon>Embryophyta</taxon>
        <taxon>Tracheophyta</taxon>
        <taxon>Spermatophyta</taxon>
        <taxon>Magnoliopsida</taxon>
        <taxon>eudicotyledons</taxon>
        <taxon>Gunneridae</taxon>
        <taxon>Pentapetalae</taxon>
        <taxon>asterids</taxon>
        <taxon>lamiids</taxon>
        <taxon>Solanales</taxon>
        <taxon>Solanaceae</taxon>
        <taxon>Nicotianoideae</taxon>
        <taxon>Nicotianeae</taxon>
        <taxon>Nicotiana</taxon>
    </lineage>
</organism>
<accession>A0AC58SAP4</accession>
<evidence type="ECO:0000313" key="2">
    <source>
        <dbReference type="RefSeq" id="XP_075082023.1"/>
    </source>
</evidence>
<dbReference type="Proteomes" id="UP000790787">
    <property type="component" value="Chromosome 11"/>
</dbReference>
<reference evidence="2" key="2">
    <citation type="submission" date="2025-08" db="UniProtKB">
        <authorList>
            <consortium name="RefSeq"/>
        </authorList>
    </citation>
    <scope>IDENTIFICATION</scope>
    <source>
        <tissue evidence="2">Leaf</tissue>
    </source>
</reference>
<gene>
    <name evidence="2" type="primary">LOC142166539</name>
</gene>
<name>A0AC58SAP4_TOBAC</name>
<reference evidence="1" key="1">
    <citation type="journal article" date="2014" name="Nat. Commun.">
        <title>The tobacco genome sequence and its comparison with those of tomato and potato.</title>
        <authorList>
            <person name="Sierro N."/>
            <person name="Battey J.N."/>
            <person name="Ouadi S."/>
            <person name="Bakaher N."/>
            <person name="Bovet L."/>
            <person name="Willig A."/>
            <person name="Goepfert S."/>
            <person name="Peitsch M.C."/>
            <person name="Ivanov N.V."/>
        </authorList>
    </citation>
    <scope>NUCLEOTIDE SEQUENCE [LARGE SCALE GENOMIC DNA]</scope>
</reference>